<dbReference type="Pfam" id="PF04647">
    <property type="entry name" value="AgrB"/>
    <property type="match status" value="1"/>
</dbReference>
<dbReference type="EMBL" id="JACSQZ010000037">
    <property type="protein sequence ID" value="MBD7915586.1"/>
    <property type="molecule type" value="Genomic_DNA"/>
</dbReference>
<evidence type="ECO:0000256" key="1">
    <source>
        <dbReference type="ARBA" id="ARBA00022475"/>
    </source>
</evidence>
<gene>
    <name evidence="9" type="ORF">H9660_10560</name>
</gene>
<proteinExistence type="predicted"/>
<keyword evidence="1" id="KW-1003">Cell membrane</keyword>
<evidence type="ECO:0000256" key="6">
    <source>
        <dbReference type="ARBA" id="ARBA00022989"/>
    </source>
</evidence>
<reference evidence="9 10" key="1">
    <citation type="submission" date="2020-08" db="EMBL/GenBank/DDBJ databases">
        <title>A Genomic Blueprint of the Chicken Gut Microbiome.</title>
        <authorList>
            <person name="Gilroy R."/>
            <person name="Ravi A."/>
            <person name="Getino M."/>
            <person name="Pursley I."/>
            <person name="Horton D.L."/>
            <person name="Alikhan N.-F."/>
            <person name="Baker D."/>
            <person name="Gharbi K."/>
            <person name="Hall N."/>
            <person name="Watson M."/>
            <person name="Adriaenssens E.M."/>
            <person name="Foster-Nyarko E."/>
            <person name="Jarju S."/>
            <person name="Secka A."/>
            <person name="Antonio M."/>
            <person name="Oren A."/>
            <person name="Chaudhuri R."/>
            <person name="La Ragione R.M."/>
            <person name="Hildebrand F."/>
            <person name="Pallen M.J."/>
        </authorList>
    </citation>
    <scope>NUCLEOTIDE SEQUENCE [LARGE SCALE GENOMIC DNA]</scope>
    <source>
        <strain evidence="9 10">Sa3CUN1</strain>
    </source>
</reference>
<keyword evidence="5" id="KW-0378">Hydrolase</keyword>
<dbReference type="Proteomes" id="UP000640335">
    <property type="component" value="Unassembled WGS sequence"/>
</dbReference>
<dbReference type="RefSeq" id="WP_191750347.1">
    <property type="nucleotide sequence ID" value="NZ_JACSQZ010000037.1"/>
</dbReference>
<evidence type="ECO:0000256" key="3">
    <source>
        <dbReference type="ARBA" id="ARBA00022670"/>
    </source>
</evidence>
<evidence type="ECO:0000256" key="5">
    <source>
        <dbReference type="ARBA" id="ARBA00022801"/>
    </source>
</evidence>
<evidence type="ECO:0000313" key="10">
    <source>
        <dbReference type="Proteomes" id="UP000640335"/>
    </source>
</evidence>
<feature type="transmembrane region" description="Helical" evidence="8">
    <location>
        <begin position="15"/>
        <end position="34"/>
    </location>
</feature>
<evidence type="ECO:0000256" key="7">
    <source>
        <dbReference type="ARBA" id="ARBA00023136"/>
    </source>
</evidence>
<comment type="caution">
    <text evidence="9">The sequence shown here is derived from an EMBL/GenBank/DDBJ whole genome shotgun (WGS) entry which is preliminary data.</text>
</comment>
<evidence type="ECO:0000256" key="8">
    <source>
        <dbReference type="SAM" id="Phobius"/>
    </source>
</evidence>
<feature type="transmembrane region" description="Helical" evidence="8">
    <location>
        <begin position="80"/>
        <end position="98"/>
    </location>
</feature>
<keyword evidence="10" id="KW-1185">Reference proteome</keyword>
<protein>
    <submittedName>
        <fullName evidence="9">Accessory gene regulator B family protein</fullName>
    </submittedName>
</protein>
<keyword evidence="3" id="KW-0645">Protease</keyword>
<feature type="transmembrane region" description="Helical" evidence="8">
    <location>
        <begin position="40"/>
        <end position="59"/>
    </location>
</feature>
<name>A0ABR8Q585_9CLOT</name>
<evidence type="ECO:0000256" key="4">
    <source>
        <dbReference type="ARBA" id="ARBA00022692"/>
    </source>
</evidence>
<evidence type="ECO:0000313" key="9">
    <source>
        <dbReference type="EMBL" id="MBD7915586.1"/>
    </source>
</evidence>
<organism evidence="9 10">
    <name type="scientific">Clostridium gallinarum</name>
    <dbReference type="NCBI Taxonomy" id="2762246"/>
    <lineage>
        <taxon>Bacteria</taxon>
        <taxon>Bacillati</taxon>
        <taxon>Bacillota</taxon>
        <taxon>Clostridia</taxon>
        <taxon>Eubacteriales</taxon>
        <taxon>Clostridiaceae</taxon>
        <taxon>Clostridium</taxon>
    </lineage>
</organism>
<keyword evidence="7 8" id="KW-0472">Membrane</keyword>
<sequence>MSSIKPFIGGYHEDTQLRCFIATLIIVFSIIFLAKNNTLSFESCLILNFISIFSIYNKAPIINDKMPITRNDLIKKNRKIGLINSIFLLSLSIIFFKITWFSQIIVWTILVQTILMFNKYKIIRR</sequence>
<feature type="transmembrane region" description="Helical" evidence="8">
    <location>
        <begin position="104"/>
        <end position="120"/>
    </location>
</feature>
<keyword evidence="2" id="KW-0673">Quorum sensing</keyword>
<keyword evidence="6 8" id="KW-1133">Transmembrane helix</keyword>
<accession>A0ABR8Q585</accession>
<keyword evidence="4 8" id="KW-0812">Transmembrane</keyword>
<dbReference type="InterPro" id="IPR006741">
    <property type="entry name" value="AgrB"/>
</dbReference>
<dbReference type="SMART" id="SM00793">
    <property type="entry name" value="AgrB"/>
    <property type="match status" value="1"/>
</dbReference>
<evidence type="ECO:0000256" key="2">
    <source>
        <dbReference type="ARBA" id="ARBA00022654"/>
    </source>
</evidence>